<dbReference type="AlphaFoldDB" id="A0A7C6ED02"/>
<dbReference type="InterPro" id="IPR036249">
    <property type="entry name" value="Thioredoxin-like_sf"/>
</dbReference>
<dbReference type="InterPro" id="IPR013766">
    <property type="entry name" value="Thioredoxin_domain"/>
</dbReference>
<sequence>MKKFAFFILLLNLGIVAFAQETKTDTIKYPKAINFTLPSTENKTITLDSLLKNGPVYLEFWDLPCKNCIKELDALMPIYDSLKERGLQIIALSVDKPADEAKVKTFVKSKKWRYYVLLDSKGKVKDLYQIKIKPTAYLINQKGEIVFTHIGFKQGDEKRIKDEFLKYLPKHKPCEQEKSESEEKEK</sequence>
<gene>
    <name evidence="3" type="ORF">ENW73_05580</name>
</gene>
<protein>
    <submittedName>
        <fullName evidence="3">TlpA family protein disulfide reductase</fullName>
    </submittedName>
</protein>
<comment type="caution">
    <text evidence="3">The sequence shown here is derived from an EMBL/GenBank/DDBJ whole genome shotgun (WGS) entry which is preliminary data.</text>
</comment>
<keyword evidence="1" id="KW-0732">Signal</keyword>
<dbReference type="InterPro" id="IPR050553">
    <property type="entry name" value="Thioredoxin_ResA/DsbE_sf"/>
</dbReference>
<feature type="domain" description="Thioredoxin" evidence="2">
    <location>
        <begin position="26"/>
        <end position="170"/>
    </location>
</feature>
<dbReference type="PANTHER" id="PTHR42852">
    <property type="entry name" value="THIOL:DISULFIDE INTERCHANGE PROTEIN DSBE"/>
    <property type="match status" value="1"/>
</dbReference>
<feature type="signal peptide" evidence="1">
    <location>
        <begin position="1"/>
        <end position="19"/>
    </location>
</feature>
<dbReference type="CDD" id="cd02966">
    <property type="entry name" value="TlpA_like_family"/>
    <property type="match status" value="1"/>
</dbReference>
<dbReference type="PANTHER" id="PTHR42852:SF17">
    <property type="entry name" value="THIOREDOXIN-LIKE PROTEIN HI_1115"/>
    <property type="match status" value="1"/>
</dbReference>
<reference evidence="3" key="1">
    <citation type="journal article" date="2020" name="mSystems">
        <title>Genome- and Community-Level Interaction Insights into Carbon Utilization and Element Cycling Functions of Hydrothermarchaeota in Hydrothermal Sediment.</title>
        <authorList>
            <person name="Zhou Z."/>
            <person name="Liu Y."/>
            <person name="Xu W."/>
            <person name="Pan J."/>
            <person name="Luo Z.H."/>
            <person name="Li M."/>
        </authorList>
    </citation>
    <scope>NUCLEOTIDE SEQUENCE [LARGE SCALE GENOMIC DNA]</scope>
    <source>
        <strain evidence="3">SpSt-876</strain>
    </source>
</reference>
<dbReference type="PROSITE" id="PS51352">
    <property type="entry name" value="THIOREDOXIN_2"/>
    <property type="match status" value="1"/>
</dbReference>
<dbReference type="GO" id="GO:0016209">
    <property type="term" value="F:antioxidant activity"/>
    <property type="evidence" value="ECO:0007669"/>
    <property type="project" value="InterPro"/>
</dbReference>
<dbReference type="Gene3D" id="3.40.30.10">
    <property type="entry name" value="Glutaredoxin"/>
    <property type="match status" value="1"/>
</dbReference>
<dbReference type="Pfam" id="PF00578">
    <property type="entry name" value="AhpC-TSA"/>
    <property type="match status" value="1"/>
</dbReference>
<dbReference type="GO" id="GO:0016491">
    <property type="term" value="F:oxidoreductase activity"/>
    <property type="evidence" value="ECO:0007669"/>
    <property type="project" value="InterPro"/>
</dbReference>
<dbReference type="EMBL" id="DTLI01000138">
    <property type="protein sequence ID" value="HHS52321.1"/>
    <property type="molecule type" value="Genomic_DNA"/>
</dbReference>
<proteinExistence type="predicted"/>
<organism evidence="3">
    <name type="scientific">candidate division WOR-3 bacterium</name>
    <dbReference type="NCBI Taxonomy" id="2052148"/>
    <lineage>
        <taxon>Bacteria</taxon>
        <taxon>Bacteria division WOR-3</taxon>
    </lineage>
</organism>
<dbReference type="SUPFAM" id="SSF52833">
    <property type="entry name" value="Thioredoxin-like"/>
    <property type="match status" value="1"/>
</dbReference>
<evidence type="ECO:0000259" key="2">
    <source>
        <dbReference type="PROSITE" id="PS51352"/>
    </source>
</evidence>
<evidence type="ECO:0000313" key="3">
    <source>
        <dbReference type="EMBL" id="HHS52321.1"/>
    </source>
</evidence>
<evidence type="ECO:0000256" key="1">
    <source>
        <dbReference type="SAM" id="SignalP"/>
    </source>
</evidence>
<name>A0A7C6ED02_UNCW3</name>
<accession>A0A7C6ED02</accession>
<dbReference type="InterPro" id="IPR000866">
    <property type="entry name" value="AhpC/TSA"/>
</dbReference>
<feature type="chain" id="PRO_5027989215" evidence="1">
    <location>
        <begin position="20"/>
        <end position="186"/>
    </location>
</feature>